<feature type="non-terminal residue" evidence="1">
    <location>
        <position position="37"/>
    </location>
</feature>
<name>A0AA35RRP8_GEOBA</name>
<evidence type="ECO:0000313" key="2">
    <source>
        <dbReference type="Proteomes" id="UP001174909"/>
    </source>
</evidence>
<keyword evidence="2" id="KW-1185">Reference proteome</keyword>
<evidence type="ECO:0000313" key="1">
    <source>
        <dbReference type="EMBL" id="CAI8016513.1"/>
    </source>
</evidence>
<dbReference type="EMBL" id="CASHTH010001536">
    <property type="protein sequence ID" value="CAI8016513.1"/>
    <property type="molecule type" value="Genomic_DNA"/>
</dbReference>
<organism evidence="1 2">
    <name type="scientific">Geodia barretti</name>
    <name type="common">Barrett's horny sponge</name>
    <dbReference type="NCBI Taxonomy" id="519541"/>
    <lineage>
        <taxon>Eukaryota</taxon>
        <taxon>Metazoa</taxon>
        <taxon>Porifera</taxon>
        <taxon>Demospongiae</taxon>
        <taxon>Heteroscleromorpha</taxon>
        <taxon>Tetractinellida</taxon>
        <taxon>Astrophorina</taxon>
        <taxon>Geodiidae</taxon>
        <taxon>Geodia</taxon>
    </lineage>
</organism>
<dbReference type="AlphaFoldDB" id="A0AA35RRP8"/>
<accession>A0AA35RRP8</accession>
<comment type="caution">
    <text evidence="1">The sequence shown here is derived from an EMBL/GenBank/DDBJ whole genome shotgun (WGS) entry which is preliminary data.</text>
</comment>
<sequence>MCVAKPTVKDCVSQRKTDVPEVHITPPSFTKTSLATT</sequence>
<reference evidence="1" key="1">
    <citation type="submission" date="2023-03" db="EMBL/GenBank/DDBJ databases">
        <authorList>
            <person name="Steffen K."/>
            <person name="Cardenas P."/>
        </authorList>
    </citation>
    <scope>NUCLEOTIDE SEQUENCE</scope>
</reference>
<proteinExistence type="predicted"/>
<dbReference type="Proteomes" id="UP001174909">
    <property type="component" value="Unassembled WGS sequence"/>
</dbReference>
<protein>
    <submittedName>
        <fullName evidence="1">Uncharacterized protein</fullName>
    </submittedName>
</protein>
<gene>
    <name evidence="1" type="ORF">GBAR_LOCUS10126</name>
</gene>